<dbReference type="InterPro" id="IPR003594">
    <property type="entry name" value="HATPase_dom"/>
</dbReference>
<dbReference type="InterPro" id="IPR036890">
    <property type="entry name" value="HATPase_C_sf"/>
</dbReference>
<organism evidence="10 11">
    <name type="scientific">Okeania hirsuta</name>
    <dbReference type="NCBI Taxonomy" id="1458930"/>
    <lineage>
        <taxon>Bacteria</taxon>
        <taxon>Bacillati</taxon>
        <taxon>Cyanobacteriota</taxon>
        <taxon>Cyanophyceae</taxon>
        <taxon>Oscillatoriophycideae</taxon>
        <taxon>Oscillatoriales</taxon>
        <taxon>Microcoleaceae</taxon>
        <taxon>Okeania</taxon>
    </lineage>
</organism>
<feature type="domain" description="Phytochrome chromophore attachment site" evidence="8">
    <location>
        <begin position="402"/>
        <end position="540"/>
    </location>
</feature>
<dbReference type="InterPro" id="IPR005467">
    <property type="entry name" value="His_kinase_dom"/>
</dbReference>
<dbReference type="RefSeq" id="WP_124155112.1">
    <property type="nucleotide sequence ID" value="NZ_CAWOLW010000038.1"/>
</dbReference>
<feature type="domain" description="Histidine kinase" evidence="9">
    <location>
        <begin position="1157"/>
        <end position="1412"/>
    </location>
</feature>
<sequence length="1424" mass="162404">MSVENQEYKKKLATAIARIPTSLDRETIFKITITEIRQLINADRVALLRFYPQLNWQGEFICEDVADDWNSILGVRVKHWLFGKELAAYNKEGYIETITDIEQATLSESEGKICQEFQVQAHLVVPILKVDNTKNATTLTQSELWGLLCIHQCSRPRQWQDVEIELAHKMAQNLGVVIKNTDLLEAAHYQVQQQKALARVIKRIRSPLDLEEIFKITATEVRQLLKADRVGVFRFYPERDWEGEFVSEDVGLEWNSALAVKVYDHCFGEQFAVHYQEGRIQAVADIYQAGLSDCHAEILGRFQVRANLVVPLLKGADTEILPELWGLLCIHQCSGPRHWQDYEIEFVQQIADHFGVALQQDDALRQVEKQAAQLAISKEKEKLAERQKIVGNLFDKIRLSLEIETIFATATQEVRKLLQADRVVIYKFLPDFSGEFVAESFAERWTPLVGVQPIIKDTFLEQNQGGRYANNETFAVDDIYQVGHDQCYVQLLEQFEARAYALVPILPGEKLWGLLATFQNSAPRHWQKDEVDLLAQIAAQLGFALQQAEYFQKVQEQSVQLAKAAEQEKSAERQKTLVAIVDKIRRSFDLKTIFQTTTQQVQKLLDADRVTIYRFHADWSGEFVAESVAKGWNSLIQEQKENPEINKNVSRCSVQNLANPHTDTYLQETNGGHFNKGLVYRICNDIYNAGFSDCYIEVLEYYQARSYGIIAIYLGEKLWGLLAAYQNSGPRYWQKDEVELLVQIGTQLGVALQQAQYVQKVQEQSVQLAARAAAMEKSAERQKTLAAIVDKIRRSLDLETIFQTTTQQVQKLLDADRVIIYRFHADWSGEFVAESVAEGWEKLIQEQTENSKISANVNLCSIRDLPNYVNDTYLQENKGENFAQKVYCICNDIYNAGFSDCYIEVLEFYQARAYAIVAIYQGEKLWGLLAAYQNSAPREWEAAEVELLAQIGGQLGVALQQAQYFKQVQAQAAELEKATERQKGLSITIDRIRQSLDINTIFQTTTQEVRQLLEVERVAIYRFYPNWSGEFVADSMIDEWTPIVQTPLAINPVISKLTNASKLPRNETFVPILQGEKLWGLLVAYQNSSPRYWQDEEINLLAQVGVQLGIALQQAELLEKTRTQTEELTKTLRELKQTQLQMIQAEKMASLGQLVAGIAHEINNPVNFIFGNLIHVDEYAQSLLTLMKLYHQHYLDPVPEIKDFSEDIDLEFIIKDLPKMINSMKMGAERIRQLVLSLRTFSRLDESKRKEVDIHTGIDSTLLILQHRLKLKSELPQITIVKNYGDLPLVPCYAAPINQVFMNLLSNAIDALEEKLETDQLFIPTITITTEINLDNPDTVLIKIYDNGLGITQEVKGKIFDLFFTTKEVGKGTGLGLSISYEIIVQKHRGQIFCNSQLGQGTEFIIQIPINQESGVRSQESGEI</sequence>
<dbReference type="OrthoDB" id="474548at2"/>
<evidence type="ECO:0000256" key="4">
    <source>
        <dbReference type="ARBA" id="ARBA00022553"/>
    </source>
</evidence>
<dbReference type="Proteomes" id="UP000269154">
    <property type="component" value="Unassembled WGS sequence"/>
</dbReference>
<feature type="domain" description="Phytochrome chromophore attachment site" evidence="8">
    <location>
        <begin position="997"/>
        <end position="1056"/>
    </location>
</feature>
<keyword evidence="7" id="KW-0175">Coiled coil</keyword>
<proteinExistence type="inferred from homology"/>
<dbReference type="PROSITE" id="PS50046">
    <property type="entry name" value="PHYTOCHROME_2"/>
    <property type="match status" value="7"/>
</dbReference>
<comment type="catalytic activity">
    <reaction evidence="1">
        <text>ATP + protein L-histidine = ADP + protein N-phospho-L-histidine.</text>
        <dbReference type="EC" id="2.7.13.3"/>
    </reaction>
</comment>
<evidence type="ECO:0000259" key="8">
    <source>
        <dbReference type="PROSITE" id="PS50046"/>
    </source>
</evidence>
<comment type="caution">
    <text evidence="10">The sequence shown here is derived from an EMBL/GenBank/DDBJ whole genome shotgun (WGS) entry which is preliminary data.</text>
</comment>
<dbReference type="CDD" id="cd00082">
    <property type="entry name" value="HisKA"/>
    <property type="match status" value="1"/>
</dbReference>
<protein>
    <recommendedName>
        <fullName evidence="3">histidine kinase</fullName>
        <ecNumber evidence="3">2.7.13.3</ecNumber>
    </recommendedName>
</protein>
<evidence type="ECO:0000256" key="5">
    <source>
        <dbReference type="ARBA" id="ARBA00022777"/>
    </source>
</evidence>
<dbReference type="InterPro" id="IPR004358">
    <property type="entry name" value="Sig_transdc_His_kin-like_C"/>
</dbReference>
<feature type="domain" description="Phytochrome chromophore attachment site" evidence="8">
    <location>
        <begin position="797"/>
        <end position="954"/>
    </location>
</feature>
<dbReference type="PANTHER" id="PTHR43065">
    <property type="entry name" value="SENSOR HISTIDINE KINASE"/>
    <property type="match status" value="1"/>
</dbReference>
<comment type="similarity">
    <text evidence="2">In the N-terminal section; belongs to the phytochrome family.</text>
</comment>
<dbReference type="EC" id="2.7.13.3" evidence="3"/>
<dbReference type="SMART" id="SM00387">
    <property type="entry name" value="HATPase_c"/>
    <property type="match status" value="1"/>
</dbReference>
<keyword evidence="11" id="KW-1185">Reference proteome</keyword>
<evidence type="ECO:0000256" key="3">
    <source>
        <dbReference type="ARBA" id="ARBA00012438"/>
    </source>
</evidence>
<feature type="domain" description="Phytochrome chromophore attachment site" evidence="8">
    <location>
        <begin position="209"/>
        <end position="353"/>
    </location>
</feature>
<keyword evidence="5" id="KW-0418">Kinase</keyword>
<accession>A0A3N6QE92</accession>
<evidence type="ECO:0000256" key="6">
    <source>
        <dbReference type="ARBA" id="ARBA00023012"/>
    </source>
</evidence>
<dbReference type="SUPFAM" id="SSF55781">
    <property type="entry name" value="GAF domain-like"/>
    <property type="match status" value="6"/>
</dbReference>
<reference evidence="10 11" key="1">
    <citation type="journal article" date="2018" name="ACS Chem. Biol.">
        <title>Ketoreductase domain dysfunction expands chemodiversity: malyngamide biosynthesis in the cyanobacterium Okeania hirsuta.</title>
        <authorList>
            <person name="Moss N.A."/>
            <person name="Leao T."/>
            <person name="Rankin M."/>
            <person name="McCullough T.M."/>
            <person name="Qu P."/>
            <person name="Korobeynikov A."/>
            <person name="Smith J.L."/>
            <person name="Gerwick L."/>
            <person name="Gerwick W.H."/>
        </authorList>
    </citation>
    <scope>NUCLEOTIDE SEQUENCE [LARGE SCALE GENOMIC DNA]</scope>
    <source>
        <strain evidence="10 11">PAB10Feb10-1</strain>
    </source>
</reference>
<dbReference type="PRINTS" id="PR00344">
    <property type="entry name" value="BCTRLSENSOR"/>
</dbReference>
<dbReference type="PROSITE" id="PS50109">
    <property type="entry name" value="HIS_KIN"/>
    <property type="match status" value="1"/>
</dbReference>
<evidence type="ECO:0000256" key="7">
    <source>
        <dbReference type="SAM" id="Coils"/>
    </source>
</evidence>
<dbReference type="Gene3D" id="3.30.450.40">
    <property type="match status" value="7"/>
</dbReference>
<evidence type="ECO:0000313" key="10">
    <source>
        <dbReference type="EMBL" id="RQH34517.1"/>
    </source>
</evidence>
<evidence type="ECO:0000259" key="9">
    <source>
        <dbReference type="PROSITE" id="PS50109"/>
    </source>
</evidence>
<keyword evidence="6" id="KW-0902">Two-component regulatory system</keyword>
<dbReference type="InterPro" id="IPR036097">
    <property type="entry name" value="HisK_dim/P_sf"/>
</dbReference>
<feature type="coiled-coil region" evidence="7">
    <location>
        <begin position="1118"/>
        <end position="1148"/>
    </location>
</feature>
<feature type="domain" description="Phytochrome chromophore attachment site" evidence="8">
    <location>
        <begin position="24"/>
        <end position="173"/>
    </location>
</feature>
<dbReference type="SMART" id="SM00065">
    <property type="entry name" value="GAF"/>
    <property type="match status" value="6"/>
</dbReference>
<evidence type="ECO:0000256" key="2">
    <source>
        <dbReference type="ARBA" id="ARBA00006402"/>
    </source>
</evidence>
<dbReference type="SUPFAM" id="SSF47384">
    <property type="entry name" value="Homodimeric domain of signal transducing histidine kinase"/>
    <property type="match status" value="1"/>
</dbReference>
<dbReference type="InterPro" id="IPR003661">
    <property type="entry name" value="HisK_dim/P_dom"/>
</dbReference>
<dbReference type="Gene3D" id="3.30.565.10">
    <property type="entry name" value="Histidine kinase-like ATPase, C-terminal domain"/>
    <property type="match status" value="1"/>
</dbReference>
<dbReference type="Pfam" id="PF02518">
    <property type="entry name" value="HATPase_c"/>
    <property type="match status" value="1"/>
</dbReference>
<dbReference type="Gene3D" id="1.10.287.130">
    <property type="match status" value="1"/>
</dbReference>
<evidence type="ECO:0000313" key="11">
    <source>
        <dbReference type="Proteomes" id="UP000269154"/>
    </source>
</evidence>
<dbReference type="InterPro" id="IPR016132">
    <property type="entry name" value="Phyto_chromo_attachment"/>
</dbReference>
<feature type="domain" description="Phytochrome chromophore attachment site" evidence="8">
    <location>
        <begin position="589"/>
        <end position="747"/>
    </location>
</feature>
<keyword evidence="5" id="KW-0808">Transferase</keyword>
<dbReference type="PANTHER" id="PTHR43065:SF50">
    <property type="entry name" value="HISTIDINE KINASE"/>
    <property type="match status" value="1"/>
</dbReference>
<gene>
    <name evidence="10" type="ORF">D5R40_20635</name>
</gene>
<keyword evidence="4" id="KW-0597">Phosphoprotein</keyword>
<evidence type="ECO:0000256" key="1">
    <source>
        <dbReference type="ARBA" id="ARBA00000085"/>
    </source>
</evidence>
<dbReference type="EMBL" id="RCBY01000132">
    <property type="protein sequence ID" value="RQH34517.1"/>
    <property type="molecule type" value="Genomic_DNA"/>
</dbReference>
<name>A0A3N6QE92_9CYAN</name>
<dbReference type="InterPro" id="IPR003018">
    <property type="entry name" value="GAF"/>
</dbReference>
<dbReference type="Pfam" id="PF01590">
    <property type="entry name" value="GAF"/>
    <property type="match status" value="6"/>
</dbReference>
<dbReference type="GO" id="GO:0000155">
    <property type="term" value="F:phosphorelay sensor kinase activity"/>
    <property type="evidence" value="ECO:0007669"/>
    <property type="project" value="InterPro"/>
</dbReference>
<feature type="domain" description="Phytochrome chromophore attachment site" evidence="8">
    <location>
        <begin position="1070"/>
        <end position="1107"/>
    </location>
</feature>
<dbReference type="InterPro" id="IPR029016">
    <property type="entry name" value="GAF-like_dom_sf"/>
</dbReference>
<dbReference type="SUPFAM" id="SSF55874">
    <property type="entry name" value="ATPase domain of HSP90 chaperone/DNA topoisomerase II/histidine kinase"/>
    <property type="match status" value="1"/>
</dbReference>